<evidence type="ECO:0000256" key="1">
    <source>
        <dbReference type="ARBA" id="ARBA00004496"/>
    </source>
</evidence>
<accession>K8F321</accession>
<keyword evidence="4" id="KW-0963">Cytoplasm</keyword>
<evidence type="ECO:0000313" key="8">
    <source>
        <dbReference type="EMBL" id="CCO19225.1"/>
    </source>
</evidence>
<reference evidence="8 9" key="1">
    <citation type="submission" date="2011-10" db="EMBL/GenBank/DDBJ databases">
        <authorList>
            <person name="Genoscope - CEA"/>
        </authorList>
    </citation>
    <scope>NUCLEOTIDE SEQUENCE [LARGE SCALE GENOMIC DNA]</scope>
    <source>
        <strain evidence="8 9">RCC 1105</strain>
    </source>
</reference>
<comment type="subcellular location">
    <subcellularLocation>
        <location evidence="1">Cytoplasm</location>
    </subcellularLocation>
</comment>
<dbReference type="InterPro" id="IPR000682">
    <property type="entry name" value="PCMT"/>
</dbReference>
<evidence type="ECO:0000256" key="5">
    <source>
        <dbReference type="ARBA" id="ARBA00022603"/>
    </source>
</evidence>
<evidence type="ECO:0000256" key="2">
    <source>
        <dbReference type="ARBA" id="ARBA00005369"/>
    </source>
</evidence>
<dbReference type="OrthoDB" id="73890at2759"/>
<keyword evidence="9" id="KW-1185">Reference proteome</keyword>
<dbReference type="PANTHER" id="PTHR11579:SF0">
    <property type="entry name" value="PROTEIN-L-ISOASPARTATE(D-ASPARTATE) O-METHYLTRANSFERASE"/>
    <property type="match status" value="1"/>
</dbReference>
<dbReference type="InterPro" id="IPR029063">
    <property type="entry name" value="SAM-dependent_MTases_sf"/>
</dbReference>
<keyword evidence="7" id="KW-0949">S-adenosyl-L-methionine</keyword>
<dbReference type="Proteomes" id="UP000198341">
    <property type="component" value="Chromosome 13"/>
</dbReference>
<sequence length="264" mass="28840">MAWRSHGTDNDSLVNALVRNRVLKTRKVIDAMRRVDRGNYCVPFSGQSAYEDHPLPIGSNATISAPHMHAACLELVHDRVTENARVLDVGSGSGYLTSCFAAMLDHHDSYAAGSIRAEEVEDRRPGLSDTKYPIVVGVEHIKDLVDFSIENTKKDGKGKYLQGPEPLVVLKVADGREGYPPYAPYDVIHVGAASPEKPTKLLKQLANGGRLVCPVGRGWQSLRVYDKDDKGRVTEFDAMGVTYVPLTGAKEQMGRASASSGSFW</sequence>
<evidence type="ECO:0000256" key="4">
    <source>
        <dbReference type="ARBA" id="ARBA00022490"/>
    </source>
</evidence>
<dbReference type="GO" id="GO:0005737">
    <property type="term" value="C:cytoplasm"/>
    <property type="evidence" value="ECO:0007669"/>
    <property type="project" value="UniProtKB-SubCell"/>
</dbReference>
<comment type="similarity">
    <text evidence="2">Belongs to the methyltransferase superfamily. L-isoaspartyl/D-aspartyl protein methyltransferase family.</text>
</comment>
<gene>
    <name evidence="8" type="ordered locus">Bathy13g01470</name>
</gene>
<dbReference type="AlphaFoldDB" id="K8F321"/>
<dbReference type="EC" id="2.1.1.77" evidence="3"/>
<protein>
    <recommendedName>
        <fullName evidence="3">protein-L-isoaspartate(D-aspartate) O-methyltransferase</fullName>
        <ecNumber evidence="3">2.1.1.77</ecNumber>
    </recommendedName>
</protein>
<evidence type="ECO:0000313" key="9">
    <source>
        <dbReference type="Proteomes" id="UP000198341"/>
    </source>
</evidence>
<dbReference type="Gene3D" id="3.40.50.150">
    <property type="entry name" value="Vaccinia Virus protein VP39"/>
    <property type="match status" value="1"/>
</dbReference>
<dbReference type="GO" id="GO:0032259">
    <property type="term" value="P:methylation"/>
    <property type="evidence" value="ECO:0007669"/>
    <property type="project" value="UniProtKB-KW"/>
</dbReference>
<dbReference type="GO" id="GO:0004719">
    <property type="term" value="F:protein-L-isoaspartate (D-aspartate) O-methyltransferase activity"/>
    <property type="evidence" value="ECO:0007669"/>
    <property type="project" value="UniProtKB-EC"/>
</dbReference>
<dbReference type="SUPFAM" id="SSF53335">
    <property type="entry name" value="S-adenosyl-L-methionine-dependent methyltransferases"/>
    <property type="match status" value="1"/>
</dbReference>
<dbReference type="EMBL" id="FO082266">
    <property type="protein sequence ID" value="CCO19225.1"/>
    <property type="molecule type" value="Genomic_DNA"/>
</dbReference>
<dbReference type="KEGG" id="bpg:Bathy13g01470"/>
<evidence type="ECO:0000256" key="3">
    <source>
        <dbReference type="ARBA" id="ARBA00011890"/>
    </source>
</evidence>
<dbReference type="PANTHER" id="PTHR11579">
    <property type="entry name" value="PROTEIN-L-ISOASPARTATE O-METHYLTRANSFERASE"/>
    <property type="match status" value="1"/>
</dbReference>
<keyword evidence="5" id="KW-0489">Methyltransferase</keyword>
<dbReference type="RefSeq" id="XP_007509422.1">
    <property type="nucleotide sequence ID" value="XM_007509360.1"/>
</dbReference>
<evidence type="ECO:0000256" key="7">
    <source>
        <dbReference type="ARBA" id="ARBA00022691"/>
    </source>
</evidence>
<keyword evidence="6" id="KW-0808">Transferase</keyword>
<evidence type="ECO:0000256" key="6">
    <source>
        <dbReference type="ARBA" id="ARBA00022679"/>
    </source>
</evidence>
<dbReference type="STRING" id="41875.K8F321"/>
<dbReference type="Pfam" id="PF01135">
    <property type="entry name" value="PCMT"/>
    <property type="match status" value="1"/>
</dbReference>
<dbReference type="eggNOG" id="KOG1661">
    <property type="taxonomic scope" value="Eukaryota"/>
</dbReference>
<proteinExistence type="inferred from homology"/>
<name>K8F321_9CHLO</name>
<dbReference type="GeneID" id="19012099"/>
<dbReference type="PROSITE" id="PS01279">
    <property type="entry name" value="PCMT"/>
    <property type="match status" value="1"/>
</dbReference>
<organism evidence="8 9">
    <name type="scientific">Bathycoccus prasinos</name>
    <dbReference type="NCBI Taxonomy" id="41875"/>
    <lineage>
        <taxon>Eukaryota</taxon>
        <taxon>Viridiplantae</taxon>
        <taxon>Chlorophyta</taxon>
        <taxon>Mamiellophyceae</taxon>
        <taxon>Mamiellales</taxon>
        <taxon>Bathycoccaceae</taxon>
        <taxon>Bathycoccus</taxon>
    </lineage>
</organism>